<dbReference type="KEGG" id="eha:Ethha_0820"/>
<dbReference type="Gene3D" id="3.40.190.10">
    <property type="entry name" value="Periplasmic binding protein-like II"/>
    <property type="match status" value="1"/>
</dbReference>
<keyword evidence="1" id="KW-0812">Transmembrane</keyword>
<dbReference type="InterPro" id="IPR050490">
    <property type="entry name" value="Bact_solute-bd_prot1"/>
</dbReference>
<dbReference type="PANTHER" id="PTHR43649">
    <property type="entry name" value="ARABINOSE-BINDING PROTEIN-RELATED"/>
    <property type="match status" value="1"/>
</dbReference>
<protein>
    <submittedName>
        <fullName evidence="2">Extracellular solute-binding protein family 1</fullName>
    </submittedName>
</protein>
<evidence type="ECO:0000256" key="1">
    <source>
        <dbReference type="SAM" id="Phobius"/>
    </source>
</evidence>
<dbReference type="SUPFAM" id="SSF53850">
    <property type="entry name" value="Periplasmic binding protein-like II"/>
    <property type="match status" value="1"/>
</dbReference>
<dbReference type="CDD" id="cd13585">
    <property type="entry name" value="PBP2_TMBP_like"/>
    <property type="match status" value="1"/>
</dbReference>
<evidence type="ECO:0000313" key="2">
    <source>
        <dbReference type="EMBL" id="ADU26389.1"/>
    </source>
</evidence>
<keyword evidence="3" id="KW-1185">Reference proteome</keyword>
<dbReference type="InterPro" id="IPR006059">
    <property type="entry name" value="SBP"/>
</dbReference>
<feature type="transmembrane region" description="Helical" evidence="1">
    <location>
        <begin position="7"/>
        <end position="27"/>
    </location>
</feature>
<organism evidence="2 3">
    <name type="scientific">Ethanoligenens harbinense (strain DSM 18485 / JCM 12961 / CGMCC 1.5033 / YUAN-3)</name>
    <dbReference type="NCBI Taxonomy" id="663278"/>
    <lineage>
        <taxon>Bacteria</taxon>
        <taxon>Bacillati</taxon>
        <taxon>Bacillota</taxon>
        <taxon>Clostridia</taxon>
        <taxon>Eubacteriales</taxon>
        <taxon>Oscillospiraceae</taxon>
        <taxon>Ethanoligenens</taxon>
    </lineage>
</organism>
<evidence type="ECO:0000313" key="3">
    <source>
        <dbReference type="Proteomes" id="UP000001551"/>
    </source>
</evidence>
<sequence>MKHKRRLIAAVIAAALAVGGFFIWTFWPKQTVLTFGMMAGSYWDVPNGNCYRIIDQTIQRFEKSHPGVVVKYTSGILKRDYSEWLSEQMLLGQAPDVFMVQPDDFNTFSSIGALKSLNDLIAGDSSFKPGSFYKASYDAGQYQGSQYALPYESVPVMMFVNKTLLQQAGISMPSNNWTWDDFYSICKQVTCDTNGDGRPDLFGYYDYTWQEAAYSNGASLFNANGTACYINNAKVVSAVQFVKNLAALSGNTEPTSREFDLGQVAFRPFLFSDYRTYKPYPWSIKKYTGFDWNCIKMPAGPSGGNVSELNTLLMGISSKTQHSRLAWEFLKMLTADPVTQQQIFQYSPGVSVLKQVTESAQTQALLSQSDLDGQAIDTTTLDEIMKSAVTAPKFRKYSSVIQMADSRIDTLISNGGDIEPALATLRLDILNYMEQ</sequence>
<keyword evidence="1" id="KW-1133">Transmembrane helix</keyword>
<keyword evidence="1" id="KW-0472">Membrane</keyword>
<accession>E6U322</accession>
<dbReference type="Pfam" id="PF01547">
    <property type="entry name" value="SBP_bac_1"/>
    <property type="match status" value="1"/>
</dbReference>
<gene>
    <name evidence="2" type="ordered locus">Ethha_0820</name>
</gene>
<dbReference type="eggNOG" id="COG1653">
    <property type="taxonomic scope" value="Bacteria"/>
</dbReference>
<proteinExistence type="predicted"/>
<dbReference type="AlphaFoldDB" id="E6U322"/>
<dbReference type="EMBL" id="CP002400">
    <property type="protein sequence ID" value="ADU26389.1"/>
    <property type="molecule type" value="Genomic_DNA"/>
</dbReference>
<dbReference type="PANTHER" id="PTHR43649:SF12">
    <property type="entry name" value="DIACETYLCHITOBIOSE BINDING PROTEIN DASA"/>
    <property type="match status" value="1"/>
</dbReference>
<dbReference type="Proteomes" id="UP000001551">
    <property type="component" value="Chromosome"/>
</dbReference>
<name>E6U322_ETHHY</name>
<dbReference type="STRING" id="663278.Ethha_0820"/>
<reference evidence="2 3" key="1">
    <citation type="submission" date="2010-12" db="EMBL/GenBank/DDBJ databases">
        <title>Complete sequence of Ethanoligenens harbinense YUAN-3.</title>
        <authorList>
            <person name="Lucas S."/>
            <person name="Copeland A."/>
            <person name="Lapidus A."/>
            <person name="Cheng J.-F."/>
            <person name="Bruce D."/>
            <person name="Goodwin L."/>
            <person name="Pitluck S."/>
            <person name="Chertkov O."/>
            <person name="Misra M."/>
            <person name="Detter J.C."/>
            <person name="Han C."/>
            <person name="Tapia R."/>
            <person name="Land M."/>
            <person name="Hauser L."/>
            <person name="Jeffries C."/>
            <person name="Kyrpides N."/>
            <person name="Ivanova N."/>
            <person name="Mikhailova N."/>
            <person name="Wang A."/>
            <person name="Mouttaki H."/>
            <person name="He Z."/>
            <person name="Zhou J."/>
            <person name="Hemme C.L."/>
            <person name="Woyke T."/>
        </authorList>
    </citation>
    <scope>NUCLEOTIDE SEQUENCE [LARGE SCALE GENOMIC DNA]</scope>
    <source>
        <strain evidence="3">DSM 18485 / JCM 12961 / CGMCC 1.5033 / YUAN-3</strain>
    </source>
</reference>
<dbReference type="RefSeq" id="WP_013484759.1">
    <property type="nucleotide sequence ID" value="NC_014828.1"/>
</dbReference>
<dbReference type="HOGENOM" id="CLU_031285_10_5_9"/>